<protein>
    <submittedName>
        <fullName evidence="1">Uncharacterized protein</fullName>
    </submittedName>
</protein>
<feature type="non-terminal residue" evidence="1">
    <location>
        <position position="219"/>
    </location>
</feature>
<dbReference type="InterPro" id="IPR036388">
    <property type="entry name" value="WH-like_DNA-bd_sf"/>
</dbReference>
<proteinExistence type="predicted"/>
<accession>X0T8S6</accession>
<dbReference type="Gene3D" id="1.10.10.10">
    <property type="entry name" value="Winged helix-like DNA-binding domain superfamily/Winged helix DNA-binding domain"/>
    <property type="match status" value="1"/>
</dbReference>
<sequence length="219" mass="25039">METKDTVVWNSLDDKDFLKSLCSLRSTLRVWFALWSNGEAQSFADLKMVVDCSTKTLYIALKRLREEGLINKIGMRYQTVSATNNENLKILCDLGLRARAQSGFNKLQLLSQEDLIVETLQRLLKSYAELNRREEVTKTFLKSLCALGVESRIWFILWEGGGAQRFTDILHVADCSRSKLSNVLQELLRMGLVRMVGVRYQAFSPVWLCTDHASPLKRA</sequence>
<evidence type="ECO:0000313" key="1">
    <source>
        <dbReference type="EMBL" id="GAF84587.1"/>
    </source>
</evidence>
<organism evidence="1">
    <name type="scientific">marine sediment metagenome</name>
    <dbReference type="NCBI Taxonomy" id="412755"/>
    <lineage>
        <taxon>unclassified sequences</taxon>
        <taxon>metagenomes</taxon>
        <taxon>ecological metagenomes</taxon>
    </lineage>
</organism>
<name>X0T8S6_9ZZZZ</name>
<comment type="caution">
    <text evidence="1">The sequence shown here is derived from an EMBL/GenBank/DDBJ whole genome shotgun (WGS) entry which is preliminary data.</text>
</comment>
<dbReference type="EMBL" id="BARS01003600">
    <property type="protein sequence ID" value="GAF84587.1"/>
    <property type="molecule type" value="Genomic_DNA"/>
</dbReference>
<dbReference type="AlphaFoldDB" id="X0T8S6"/>
<dbReference type="InterPro" id="IPR036390">
    <property type="entry name" value="WH_DNA-bd_sf"/>
</dbReference>
<reference evidence="1" key="1">
    <citation type="journal article" date="2014" name="Front. Microbiol.">
        <title>High frequency of phylogenetically diverse reductive dehalogenase-homologous genes in deep subseafloor sedimentary metagenomes.</title>
        <authorList>
            <person name="Kawai M."/>
            <person name="Futagami T."/>
            <person name="Toyoda A."/>
            <person name="Takaki Y."/>
            <person name="Nishi S."/>
            <person name="Hori S."/>
            <person name="Arai W."/>
            <person name="Tsubouchi T."/>
            <person name="Morono Y."/>
            <person name="Uchiyama I."/>
            <person name="Ito T."/>
            <person name="Fujiyama A."/>
            <person name="Inagaki F."/>
            <person name="Takami H."/>
        </authorList>
    </citation>
    <scope>NUCLEOTIDE SEQUENCE</scope>
    <source>
        <strain evidence="1">Expedition CK06-06</strain>
    </source>
</reference>
<gene>
    <name evidence="1" type="ORF">S01H1_06977</name>
</gene>
<dbReference type="SUPFAM" id="SSF46785">
    <property type="entry name" value="Winged helix' DNA-binding domain"/>
    <property type="match status" value="2"/>
</dbReference>